<keyword evidence="2 4" id="KW-0808">Transferase</keyword>
<evidence type="ECO:0000256" key="3">
    <source>
        <dbReference type="ARBA" id="ARBA00022777"/>
    </source>
</evidence>
<dbReference type="InterPro" id="IPR038286">
    <property type="entry name" value="IPK_sf"/>
</dbReference>
<feature type="region of interest" description="Disordered" evidence="5">
    <location>
        <begin position="148"/>
        <end position="250"/>
    </location>
</feature>
<accession>A0A2P2I5M4</accession>
<organism evidence="6">
    <name type="scientific">Hirondellea gigas</name>
    <dbReference type="NCBI Taxonomy" id="1518452"/>
    <lineage>
        <taxon>Eukaryota</taxon>
        <taxon>Metazoa</taxon>
        <taxon>Ecdysozoa</taxon>
        <taxon>Arthropoda</taxon>
        <taxon>Crustacea</taxon>
        <taxon>Multicrustacea</taxon>
        <taxon>Malacostraca</taxon>
        <taxon>Eumalacostraca</taxon>
        <taxon>Peracarida</taxon>
        <taxon>Amphipoda</taxon>
        <taxon>Amphilochidea</taxon>
        <taxon>Lysianassida</taxon>
        <taxon>Lysianassidira</taxon>
        <taxon>Lysianassoidea</taxon>
        <taxon>Lysianassidae</taxon>
        <taxon>Hirondellea</taxon>
    </lineage>
</organism>
<feature type="compositionally biased region" description="Basic residues" evidence="5">
    <location>
        <begin position="170"/>
        <end position="189"/>
    </location>
</feature>
<dbReference type="GO" id="GO:0000828">
    <property type="term" value="F:inositol hexakisphosphate kinase activity"/>
    <property type="evidence" value="ECO:0007669"/>
    <property type="project" value="TreeGrafter"/>
</dbReference>
<dbReference type="Gene3D" id="3.30.470.160">
    <property type="entry name" value="Inositol polyphosphate kinase"/>
    <property type="match status" value="1"/>
</dbReference>
<dbReference type="GO" id="GO:0046854">
    <property type="term" value="P:phosphatidylinositol phosphate biosynthetic process"/>
    <property type="evidence" value="ECO:0007669"/>
    <property type="project" value="TreeGrafter"/>
</dbReference>
<evidence type="ECO:0000256" key="5">
    <source>
        <dbReference type="SAM" id="MobiDB-lite"/>
    </source>
</evidence>
<comment type="similarity">
    <text evidence="1 4">Belongs to the inositol phosphokinase (IPK) family.</text>
</comment>
<dbReference type="PANTHER" id="PTHR12400:SF26">
    <property type="entry name" value="KINASE"/>
    <property type="match status" value="1"/>
</dbReference>
<sequence>MTLSLLTMSATRVEYHRSRGPVVYSDTRTVGATLSVKGFSEQLVGILQSIESCSCDCSHTNSYSSGTIHQASNCTHKDAMICNTDHLNSCVEEVVQDLQLQQQEEESVKDSNKTPDLEDILCRILRQVAGSQREQDLKEFFQSIRKSKEPHINEENNSSKYGDSNESTTSRRHSLSKIWRKHSKKRRKKDVGSEDSADPRANYAATERLTDKDVAATASENKSNESAGATEERVRVSQQEQPPCEDSRLPVVPADGASTTTPAAAAGAVLQQEDGSFIYSTGNENMSMLQKLAFNALHLTAPASSLLLHERRNSWVQLSGHPGSLAPAGPGTIWKKRDPESTETVMYQALMDDSANSIVPTFFKEIHYGDDYFIEMRDLLSSFHKPSIMDVKMGTRTFLEGEVSNTKPRPDLYDKMVKVSPEEPTAEEREARAVTKLRYMAFRDNLSSSRHLGFRVEAMKTQGGATVTDMKKVSTRDEVMDTMTTFMRGRDSVRRNILEKLLEIRETFENSPFFATHEIIGSSILIVYDDEKAGVWIIDFAKARLLPEGISVTHRKPWILGNHEEGFLFGLDNIIHVVEEVKVNKNKKLNFLRKC</sequence>
<feature type="compositionally biased region" description="Polar residues" evidence="5">
    <location>
        <begin position="218"/>
        <end position="227"/>
    </location>
</feature>
<dbReference type="Pfam" id="PF03770">
    <property type="entry name" value="IPK"/>
    <property type="match status" value="1"/>
</dbReference>
<evidence type="ECO:0000313" key="7">
    <source>
        <dbReference type="EMBL" id="LAC23578.1"/>
    </source>
</evidence>
<evidence type="ECO:0000313" key="6">
    <source>
        <dbReference type="EMBL" id="LAB69311.1"/>
    </source>
</evidence>
<dbReference type="EC" id="2.7.-.-" evidence="4"/>
<reference evidence="6" key="2">
    <citation type="journal article" date="2018" name="Biosci. Biotechnol. Biochem.">
        <title>Polysaccharide hydrolase of the hadal zone amphipods Hirondellea gigas.</title>
        <authorList>
            <person name="Kobayashi H."/>
            <person name="Nagahama T."/>
            <person name="Arai W."/>
            <person name="Sasagawa Y."/>
            <person name="Umeda M."/>
            <person name="Hayashi T."/>
            <person name="Nikaido I."/>
            <person name="Watanabe H."/>
            <person name="Oguri K."/>
            <person name="Kitazato H."/>
            <person name="Fujioka K."/>
            <person name="Kido Y."/>
            <person name="Takami H."/>
        </authorList>
    </citation>
    <scope>NUCLEOTIDE SEQUENCE</scope>
    <source>
        <tissue evidence="6">Whole body</tissue>
    </source>
</reference>
<dbReference type="GO" id="GO:0032958">
    <property type="term" value="P:inositol phosphate biosynthetic process"/>
    <property type="evidence" value="ECO:0007669"/>
    <property type="project" value="InterPro"/>
</dbReference>
<evidence type="ECO:0000256" key="1">
    <source>
        <dbReference type="ARBA" id="ARBA00007374"/>
    </source>
</evidence>
<evidence type="ECO:0000256" key="2">
    <source>
        <dbReference type="ARBA" id="ARBA00022679"/>
    </source>
</evidence>
<dbReference type="GO" id="GO:0005737">
    <property type="term" value="C:cytoplasm"/>
    <property type="evidence" value="ECO:0007669"/>
    <property type="project" value="TreeGrafter"/>
</dbReference>
<dbReference type="PANTHER" id="PTHR12400">
    <property type="entry name" value="INOSITOL POLYPHOSPHATE KINASE"/>
    <property type="match status" value="1"/>
</dbReference>
<dbReference type="InterPro" id="IPR005522">
    <property type="entry name" value="IPK"/>
</dbReference>
<proteinExistence type="evidence at transcript level"/>
<dbReference type="EMBL" id="IACF01003700">
    <property type="protein sequence ID" value="LAB69311.1"/>
    <property type="molecule type" value="mRNA"/>
</dbReference>
<keyword evidence="3 4" id="KW-0418">Kinase</keyword>
<evidence type="ECO:0000256" key="4">
    <source>
        <dbReference type="RuleBase" id="RU363090"/>
    </source>
</evidence>
<dbReference type="GO" id="GO:0005634">
    <property type="term" value="C:nucleus"/>
    <property type="evidence" value="ECO:0007669"/>
    <property type="project" value="TreeGrafter"/>
</dbReference>
<dbReference type="SUPFAM" id="SSF56104">
    <property type="entry name" value="SAICAR synthase-like"/>
    <property type="match status" value="1"/>
</dbReference>
<dbReference type="AlphaFoldDB" id="A0A2P2I5M4"/>
<reference evidence="7" key="1">
    <citation type="submission" date="2017-11" db="EMBL/GenBank/DDBJ databases">
        <title>The sensing device of the deep-sea amphipod.</title>
        <authorList>
            <person name="Kobayashi H."/>
            <person name="Nagahama T."/>
            <person name="Arai W."/>
            <person name="Sasagawa Y."/>
            <person name="Umeda M."/>
            <person name="Hayashi T."/>
            <person name="Nikaido I."/>
            <person name="Watanabe H."/>
            <person name="Oguri K."/>
            <person name="Kitazato H."/>
            <person name="Fujioka K."/>
            <person name="Kido Y."/>
            <person name="Takami H."/>
        </authorList>
    </citation>
    <scope>NUCLEOTIDE SEQUENCE</scope>
    <source>
        <tissue evidence="7">Whole body</tissue>
    </source>
</reference>
<feature type="compositionally biased region" description="Polar residues" evidence="5">
    <location>
        <begin position="155"/>
        <end position="168"/>
    </location>
</feature>
<name>A0A2P2I5M4_9CRUS</name>
<protein>
    <recommendedName>
        <fullName evidence="4">Kinase</fullName>
        <ecNumber evidence="4">2.7.-.-</ecNumber>
    </recommendedName>
</protein>
<dbReference type="EMBL" id="IACT01004384">
    <property type="protein sequence ID" value="LAC23578.1"/>
    <property type="molecule type" value="mRNA"/>
</dbReference>